<dbReference type="RefSeq" id="WP_189605663.1">
    <property type="nucleotide sequence ID" value="NZ_BMXB01000017.1"/>
</dbReference>
<dbReference type="Proteomes" id="UP000610456">
    <property type="component" value="Unassembled WGS sequence"/>
</dbReference>
<dbReference type="EMBL" id="BMXB01000017">
    <property type="protein sequence ID" value="GHA47515.1"/>
    <property type="molecule type" value="Genomic_DNA"/>
</dbReference>
<dbReference type="InterPro" id="IPR041375">
    <property type="entry name" value="VapC45_PIN-like"/>
</dbReference>
<comment type="caution">
    <text evidence="2">The sequence shown here is derived from an EMBL/GenBank/DDBJ whole genome shotgun (WGS) entry which is preliminary data.</text>
</comment>
<reference evidence="2" key="2">
    <citation type="submission" date="2020-09" db="EMBL/GenBank/DDBJ databases">
        <authorList>
            <person name="Sun Q."/>
            <person name="Kim S."/>
        </authorList>
    </citation>
    <scope>NUCLEOTIDE SEQUENCE</scope>
    <source>
        <strain evidence="2">KCTC 12719</strain>
    </source>
</reference>
<proteinExistence type="predicted"/>
<name>A0A918SJZ4_9FLAO</name>
<dbReference type="Pfam" id="PF18478">
    <property type="entry name" value="PIN_10"/>
    <property type="match status" value="1"/>
</dbReference>
<feature type="domain" description="VapC45 PIN like" evidence="1">
    <location>
        <begin position="1"/>
        <end position="89"/>
    </location>
</feature>
<evidence type="ECO:0000259" key="1">
    <source>
        <dbReference type="Pfam" id="PF18478"/>
    </source>
</evidence>
<reference evidence="2" key="1">
    <citation type="journal article" date="2014" name="Int. J. Syst. Evol. Microbiol.">
        <title>Complete genome sequence of Corynebacterium casei LMG S-19264T (=DSM 44701T), isolated from a smear-ripened cheese.</title>
        <authorList>
            <consortium name="US DOE Joint Genome Institute (JGI-PGF)"/>
            <person name="Walter F."/>
            <person name="Albersmeier A."/>
            <person name="Kalinowski J."/>
            <person name="Ruckert C."/>
        </authorList>
    </citation>
    <scope>NUCLEOTIDE SEQUENCE</scope>
    <source>
        <strain evidence="2">KCTC 12719</strain>
    </source>
</reference>
<keyword evidence="3" id="KW-1185">Reference proteome</keyword>
<evidence type="ECO:0000313" key="3">
    <source>
        <dbReference type="Proteomes" id="UP000610456"/>
    </source>
</evidence>
<sequence>MIIYLDENMPRHLSEGFHILQYPEGFKTKQLIEVRYIPSIYGAGAKDVDWIPKVGKEKACVITQDININRRKHELELYRKHKIGMFFLRGPNKKQGLSIWQMVEALAKNWSEISQKVYVEKRPFAYTFGLKGTLKKL</sequence>
<dbReference type="CDD" id="cd18769">
    <property type="entry name" value="PIN_Mut7-C-like"/>
    <property type="match status" value="1"/>
</dbReference>
<organism evidence="2 3">
    <name type="scientific">Salinimicrobium marinum</name>
    <dbReference type="NCBI Taxonomy" id="680283"/>
    <lineage>
        <taxon>Bacteria</taxon>
        <taxon>Pseudomonadati</taxon>
        <taxon>Bacteroidota</taxon>
        <taxon>Flavobacteriia</taxon>
        <taxon>Flavobacteriales</taxon>
        <taxon>Flavobacteriaceae</taxon>
        <taxon>Salinimicrobium</taxon>
    </lineage>
</organism>
<dbReference type="AlphaFoldDB" id="A0A918SJZ4"/>
<protein>
    <recommendedName>
        <fullName evidence="1">VapC45 PIN like domain-containing protein</fullName>
    </recommendedName>
</protein>
<accession>A0A918SJZ4</accession>
<evidence type="ECO:0000313" key="2">
    <source>
        <dbReference type="EMBL" id="GHA47515.1"/>
    </source>
</evidence>
<gene>
    <name evidence="2" type="ORF">GCM10007103_30570</name>
</gene>